<dbReference type="Proteomes" id="UP000054226">
    <property type="component" value="Unassembled WGS sequence"/>
</dbReference>
<keyword evidence="11" id="KW-1185">Reference proteome</keyword>
<dbReference type="InterPro" id="IPR017896">
    <property type="entry name" value="4Fe4S_Fe-S-bd"/>
</dbReference>
<dbReference type="PANTHER" id="PTHR36923">
    <property type="entry name" value="FERREDOXIN"/>
    <property type="match status" value="1"/>
</dbReference>
<comment type="cofactor">
    <cofactor evidence="1">
        <name>[3Fe-4S] cluster</name>
        <dbReference type="ChEBI" id="CHEBI:21137"/>
    </cofactor>
</comment>
<gene>
    <name evidence="10" type="ORF">H074_32192</name>
</gene>
<keyword evidence="6" id="KW-0411">Iron-sulfur</keyword>
<evidence type="ECO:0000256" key="1">
    <source>
        <dbReference type="ARBA" id="ARBA00001927"/>
    </source>
</evidence>
<dbReference type="Gene3D" id="3.30.70.20">
    <property type="match status" value="1"/>
</dbReference>
<evidence type="ECO:0000256" key="6">
    <source>
        <dbReference type="ARBA" id="ARBA00023014"/>
    </source>
</evidence>
<dbReference type="GO" id="GO:0046872">
    <property type="term" value="F:metal ion binding"/>
    <property type="evidence" value="ECO:0007669"/>
    <property type="project" value="UniProtKB-KW"/>
</dbReference>
<sequence>MRLEVDRERCVGAGMCVLTAPEVFGQDEEDGRVRLLDRRTIDRPGGAGRGAPWLGISRFPRGPCPRRRSARRSRRRVAGPWPSPVRWGSRWRS</sequence>
<feature type="domain" description="4Fe-4S ferredoxin-type" evidence="9">
    <location>
        <begin position="1"/>
        <end position="29"/>
    </location>
</feature>
<accession>M2YDZ1</accession>
<keyword evidence="7" id="KW-0003">3Fe-4S</keyword>
<dbReference type="Pfam" id="PF13370">
    <property type="entry name" value="Fer4_13"/>
    <property type="match status" value="1"/>
</dbReference>
<dbReference type="InterPro" id="IPR051269">
    <property type="entry name" value="Fe-S_cluster_ET"/>
</dbReference>
<comment type="caution">
    <text evidence="10">The sequence shown here is derived from an EMBL/GenBank/DDBJ whole genome shotgun (WGS) entry which is preliminary data.</text>
</comment>
<evidence type="ECO:0000313" key="10">
    <source>
        <dbReference type="EMBL" id="EME53077.1"/>
    </source>
</evidence>
<dbReference type="SUPFAM" id="SSF54862">
    <property type="entry name" value="4Fe-4S ferredoxins"/>
    <property type="match status" value="1"/>
</dbReference>
<keyword evidence="2" id="KW-0813">Transport</keyword>
<protein>
    <recommendedName>
        <fullName evidence="9">4Fe-4S ferredoxin-type domain-containing protein</fullName>
    </recommendedName>
</protein>
<dbReference type="GO" id="GO:0051538">
    <property type="term" value="F:3 iron, 4 sulfur cluster binding"/>
    <property type="evidence" value="ECO:0007669"/>
    <property type="project" value="UniProtKB-KW"/>
</dbReference>
<organism evidence="10 11">
    <name type="scientific">Amycolatopsis decaplanina DSM 44594</name>
    <dbReference type="NCBI Taxonomy" id="1284240"/>
    <lineage>
        <taxon>Bacteria</taxon>
        <taxon>Bacillati</taxon>
        <taxon>Actinomycetota</taxon>
        <taxon>Actinomycetes</taxon>
        <taxon>Pseudonocardiales</taxon>
        <taxon>Pseudonocardiaceae</taxon>
        <taxon>Amycolatopsis</taxon>
    </lineage>
</organism>
<keyword evidence="5" id="KW-0408">Iron</keyword>
<dbReference type="EMBL" id="AOHO01000074">
    <property type="protein sequence ID" value="EME53077.1"/>
    <property type="molecule type" value="Genomic_DNA"/>
</dbReference>
<feature type="compositionally biased region" description="Basic residues" evidence="8">
    <location>
        <begin position="64"/>
        <end position="77"/>
    </location>
</feature>
<keyword evidence="3" id="KW-0479">Metal-binding</keyword>
<evidence type="ECO:0000256" key="3">
    <source>
        <dbReference type="ARBA" id="ARBA00022723"/>
    </source>
</evidence>
<evidence type="ECO:0000256" key="7">
    <source>
        <dbReference type="ARBA" id="ARBA00023291"/>
    </source>
</evidence>
<evidence type="ECO:0000256" key="2">
    <source>
        <dbReference type="ARBA" id="ARBA00022448"/>
    </source>
</evidence>
<dbReference type="PROSITE" id="PS51379">
    <property type="entry name" value="4FE4S_FER_2"/>
    <property type="match status" value="1"/>
</dbReference>
<evidence type="ECO:0000256" key="4">
    <source>
        <dbReference type="ARBA" id="ARBA00022982"/>
    </source>
</evidence>
<dbReference type="AlphaFoldDB" id="M2YDZ1"/>
<feature type="region of interest" description="Disordered" evidence="8">
    <location>
        <begin position="64"/>
        <end position="93"/>
    </location>
</feature>
<dbReference type="RefSeq" id="WP_007034239.1">
    <property type="nucleotide sequence ID" value="NZ_AOHO01000074.1"/>
</dbReference>
<dbReference type="PANTHER" id="PTHR36923:SF3">
    <property type="entry name" value="FERREDOXIN"/>
    <property type="match status" value="1"/>
</dbReference>
<name>M2YDZ1_9PSEU</name>
<keyword evidence="4" id="KW-0249">Electron transport</keyword>
<proteinExistence type="predicted"/>
<evidence type="ECO:0000313" key="11">
    <source>
        <dbReference type="Proteomes" id="UP000054226"/>
    </source>
</evidence>
<reference evidence="10 11" key="1">
    <citation type="journal article" date="2013" name="Genome Announc.">
        <title>Draft Genome Sequence of Amycolatopsis decaplanina Strain DSM 44594T.</title>
        <authorList>
            <person name="Kaur N."/>
            <person name="Kumar S."/>
            <person name="Bala M."/>
            <person name="Raghava G.P."/>
            <person name="Mayilraj S."/>
        </authorList>
    </citation>
    <scope>NUCLEOTIDE SEQUENCE [LARGE SCALE GENOMIC DNA]</scope>
    <source>
        <strain evidence="10 11">DSM 44594</strain>
    </source>
</reference>
<evidence type="ECO:0000256" key="5">
    <source>
        <dbReference type="ARBA" id="ARBA00023004"/>
    </source>
</evidence>
<evidence type="ECO:0000259" key="9">
    <source>
        <dbReference type="PROSITE" id="PS51379"/>
    </source>
</evidence>
<evidence type="ECO:0000256" key="8">
    <source>
        <dbReference type="SAM" id="MobiDB-lite"/>
    </source>
</evidence>